<evidence type="ECO:0000313" key="3">
    <source>
        <dbReference type="EMBL" id="MFE9172447.1"/>
    </source>
</evidence>
<keyword evidence="3" id="KW-0449">Lipoprotein</keyword>
<evidence type="ECO:0000256" key="2">
    <source>
        <dbReference type="SAM" id="MobiDB-lite"/>
    </source>
</evidence>
<dbReference type="RefSeq" id="WP_388350007.1">
    <property type="nucleotide sequence ID" value="NZ_JBIAFJ010000023.1"/>
</dbReference>
<dbReference type="InterPro" id="IPR012640">
    <property type="entry name" value="Membr_lipoprot_lipid_attach_CS"/>
</dbReference>
<gene>
    <name evidence="3" type="ORF">ACFYNZ_23705</name>
</gene>
<keyword evidence="4" id="KW-1185">Reference proteome</keyword>
<feature type="region of interest" description="Disordered" evidence="2">
    <location>
        <begin position="107"/>
        <end position="126"/>
    </location>
</feature>
<dbReference type="EMBL" id="JBIAFJ010000023">
    <property type="protein sequence ID" value="MFE9172447.1"/>
    <property type="molecule type" value="Genomic_DNA"/>
</dbReference>
<dbReference type="Pfam" id="PF08139">
    <property type="entry name" value="LPAM_1"/>
    <property type="match status" value="1"/>
</dbReference>
<name>A0ABW6KX27_9ACTN</name>
<protein>
    <submittedName>
        <fullName evidence="3">Membrane lipoprotein lipid attachment site-containing protein</fullName>
    </submittedName>
</protein>
<evidence type="ECO:0000256" key="1">
    <source>
        <dbReference type="ARBA" id="ARBA00022729"/>
    </source>
</evidence>
<comment type="caution">
    <text evidence="3">The sequence shown here is derived from an EMBL/GenBank/DDBJ whole genome shotgun (WGS) entry which is preliminary data.</text>
</comment>
<proteinExistence type="predicted"/>
<dbReference type="Proteomes" id="UP001601197">
    <property type="component" value="Unassembled WGS sequence"/>
</dbReference>
<organism evidence="3 4">
    <name type="scientific">Streptomyces kebangsaanensis</name>
    <dbReference type="NCBI Taxonomy" id="864058"/>
    <lineage>
        <taxon>Bacteria</taxon>
        <taxon>Bacillati</taxon>
        <taxon>Actinomycetota</taxon>
        <taxon>Actinomycetes</taxon>
        <taxon>Kitasatosporales</taxon>
        <taxon>Streptomycetaceae</taxon>
        <taxon>Streptomyces</taxon>
    </lineage>
</organism>
<sequence length="148" mass="15759">MRRVLFTLGTAVALTGCSVFGQDTPCTLMDMDSGVSVVWRPADFGGTDAATVRLCVEDRCEERASGDADVPFAGVTVRLPDDIGATTVPVRLKVTEARDGRVVVEDSRRARLSKQQPNGASCPPTVWTATFRAHPAKGLTSPKGLSPR</sequence>
<evidence type="ECO:0000313" key="4">
    <source>
        <dbReference type="Proteomes" id="UP001601197"/>
    </source>
</evidence>
<accession>A0ABW6KX27</accession>
<keyword evidence="1" id="KW-0732">Signal</keyword>
<reference evidence="3 4" key="1">
    <citation type="submission" date="2024-10" db="EMBL/GenBank/DDBJ databases">
        <title>The Natural Products Discovery Center: Release of the First 8490 Sequenced Strains for Exploring Actinobacteria Biosynthetic Diversity.</title>
        <authorList>
            <person name="Kalkreuter E."/>
            <person name="Kautsar S.A."/>
            <person name="Yang D."/>
            <person name="Bader C.D."/>
            <person name="Teijaro C.N."/>
            <person name="Fluegel L."/>
            <person name="Davis C.M."/>
            <person name="Simpson J.R."/>
            <person name="Lauterbach L."/>
            <person name="Steele A.D."/>
            <person name="Gui C."/>
            <person name="Meng S."/>
            <person name="Li G."/>
            <person name="Viehrig K."/>
            <person name="Ye F."/>
            <person name="Su P."/>
            <person name="Kiefer A.F."/>
            <person name="Nichols A."/>
            <person name="Cepeda A.J."/>
            <person name="Yan W."/>
            <person name="Fan B."/>
            <person name="Jiang Y."/>
            <person name="Adhikari A."/>
            <person name="Zheng C.-J."/>
            <person name="Schuster L."/>
            <person name="Cowan T.M."/>
            <person name="Smanski M.J."/>
            <person name="Chevrette M.G."/>
            <person name="De Carvalho L.P.S."/>
            <person name="Shen B."/>
        </authorList>
    </citation>
    <scope>NUCLEOTIDE SEQUENCE [LARGE SCALE GENOMIC DNA]</scope>
    <source>
        <strain evidence="3 4">NPDC007147</strain>
    </source>
</reference>
<dbReference type="PROSITE" id="PS51257">
    <property type="entry name" value="PROKAR_LIPOPROTEIN"/>
    <property type="match status" value="1"/>
</dbReference>